<dbReference type="EMBL" id="UINC01001372">
    <property type="protein sequence ID" value="SUZ78979.1"/>
    <property type="molecule type" value="Genomic_DNA"/>
</dbReference>
<dbReference type="InterPro" id="IPR029069">
    <property type="entry name" value="HotDog_dom_sf"/>
</dbReference>
<evidence type="ECO:0000313" key="2">
    <source>
        <dbReference type="EMBL" id="SUZ78979.1"/>
    </source>
</evidence>
<dbReference type="AlphaFoldDB" id="A0A381QKM3"/>
<proteinExistence type="predicted"/>
<dbReference type="Pfam" id="PF13452">
    <property type="entry name" value="FAS1_DH_region"/>
    <property type="match status" value="1"/>
</dbReference>
<dbReference type="Gene3D" id="3.10.129.10">
    <property type="entry name" value="Hotdog Thioesterase"/>
    <property type="match status" value="1"/>
</dbReference>
<reference evidence="2" key="1">
    <citation type="submission" date="2018-05" db="EMBL/GenBank/DDBJ databases">
        <authorList>
            <person name="Lanie J.A."/>
            <person name="Ng W.-L."/>
            <person name="Kazmierczak K.M."/>
            <person name="Andrzejewski T.M."/>
            <person name="Davidsen T.M."/>
            <person name="Wayne K.J."/>
            <person name="Tettelin H."/>
            <person name="Glass J.I."/>
            <person name="Rusch D."/>
            <person name="Podicherti R."/>
            <person name="Tsui H.-C.T."/>
            <person name="Winkler M.E."/>
        </authorList>
    </citation>
    <scope>NUCLEOTIDE SEQUENCE</scope>
</reference>
<name>A0A381QKM3_9ZZZZ</name>
<evidence type="ECO:0000259" key="1">
    <source>
        <dbReference type="Pfam" id="PF13452"/>
    </source>
</evidence>
<feature type="domain" description="FAS1-like dehydratase" evidence="1">
    <location>
        <begin position="14"/>
        <end position="154"/>
    </location>
</feature>
<dbReference type="InterPro" id="IPR039569">
    <property type="entry name" value="FAS1-like_DH_region"/>
</dbReference>
<dbReference type="SUPFAM" id="SSF54637">
    <property type="entry name" value="Thioesterase/thiol ester dehydrase-isomerase"/>
    <property type="match status" value="1"/>
</dbReference>
<sequence>MSSSLIPTESLARVGEVLAGPVTVPIDAREAQRYAYAVGDENPIYFDEKVAQAAGYRTITVPPLFITHALVQPKPSNMLREDGLYEDTTSVHLKVSRMMFGGEEWDFFEPVCVGDAITATTRLADLDQKEGSKGPFVRLVRETTFVNQEEQVVARSRQIGIAR</sequence>
<organism evidence="2">
    <name type="scientific">marine metagenome</name>
    <dbReference type="NCBI Taxonomy" id="408172"/>
    <lineage>
        <taxon>unclassified sequences</taxon>
        <taxon>metagenomes</taxon>
        <taxon>ecological metagenomes</taxon>
    </lineage>
</organism>
<gene>
    <name evidence="2" type="ORF">METZ01_LOCUS31833</name>
</gene>
<protein>
    <recommendedName>
        <fullName evidence="1">FAS1-like dehydratase domain-containing protein</fullName>
    </recommendedName>
</protein>
<dbReference type="CDD" id="cd03441">
    <property type="entry name" value="R_hydratase_like"/>
    <property type="match status" value="1"/>
</dbReference>
<accession>A0A381QKM3</accession>